<accession>A0A9W7AE57</accession>
<feature type="coiled-coil region" evidence="1">
    <location>
        <begin position="308"/>
        <end position="377"/>
    </location>
</feature>
<gene>
    <name evidence="2" type="ORF">TL16_g05564</name>
</gene>
<name>A0A9W7AE57_9STRA</name>
<evidence type="ECO:0000313" key="3">
    <source>
        <dbReference type="Proteomes" id="UP001162640"/>
    </source>
</evidence>
<dbReference type="Proteomes" id="UP001162640">
    <property type="component" value="Unassembled WGS sequence"/>
</dbReference>
<comment type="caution">
    <text evidence="2">The sequence shown here is derived from an EMBL/GenBank/DDBJ whole genome shotgun (WGS) entry which is preliminary data.</text>
</comment>
<dbReference type="AlphaFoldDB" id="A0A9W7AE57"/>
<protein>
    <submittedName>
        <fullName evidence="2">Uncharacterized protein</fullName>
    </submittedName>
</protein>
<evidence type="ECO:0000256" key="1">
    <source>
        <dbReference type="SAM" id="Coils"/>
    </source>
</evidence>
<sequence>MGLDFRGGNYKRYVRFGKRTIKQGEAAAVWNVSGVQTEIVGPKLVRLFYSNIRFLDRYSAKSEQYLVISYVDGRTEHIAGPVTMFLNPVYHRTVSCKNFIRLLSPNECCVVYTKVHNAKSEEGEIEVKKSEGDLMMKSLTSNSHDPNTQSTTLLRRIIKGPHTFMPSIYDTLHTFTWSHPTNPTFSILPAHHEFNNIGVVVKTKNNEEATIKLNVEVEIESVEGMIDNISDLPGVINKLLKSDLVAVASSIEYDQINSTLQNLCSTFGFNSFKTSLPLYGIKISLIQYLGFQASEQLLAHFKSSENNLRLIKNREEDKREKMETYRQEEEIERLKLKSARERVGKEQELEEMKSNFNERMLKKAEQVKRERESEKIKTAVEGLRVLKELGVDLDGFLRERKGEGLGEVLEKMGGGVVKKIEFGLGGS</sequence>
<dbReference type="EMBL" id="BLQM01000162">
    <property type="protein sequence ID" value="GMH71076.1"/>
    <property type="molecule type" value="Genomic_DNA"/>
</dbReference>
<keyword evidence="1" id="KW-0175">Coiled coil</keyword>
<proteinExistence type="predicted"/>
<organism evidence="2 3">
    <name type="scientific">Triparma laevis f. inornata</name>
    <dbReference type="NCBI Taxonomy" id="1714386"/>
    <lineage>
        <taxon>Eukaryota</taxon>
        <taxon>Sar</taxon>
        <taxon>Stramenopiles</taxon>
        <taxon>Ochrophyta</taxon>
        <taxon>Bolidophyceae</taxon>
        <taxon>Parmales</taxon>
        <taxon>Triparmaceae</taxon>
        <taxon>Triparma</taxon>
    </lineage>
</organism>
<reference evidence="3" key="1">
    <citation type="journal article" date="2023" name="Commun. Biol.">
        <title>Genome analysis of Parmales, the sister group of diatoms, reveals the evolutionary specialization of diatoms from phago-mixotrophs to photoautotrophs.</title>
        <authorList>
            <person name="Ban H."/>
            <person name="Sato S."/>
            <person name="Yoshikawa S."/>
            <person name="Yamada K."/>
            <person name="Nakamura Y."/>
            <person name="Ichinomiya M."/>
            <person name="Sato N."/>
            <person name="Blanc-Mathieu R."/>
            <person name="Endo H."/>
            <person name="Kuwata A."/>
            <person name="Ogata H."/>
        </authorList>
    </citation>
    <scope>NUCLEOTIDE SEQUENCE [LARGE SCALE GENOMIC DNA]</scope>
</reference>
<evidence type="ECO:0000313" key="2">
    <source>
        <dbReference type="EMBL" id="GMH71076.1"/>
    </source>
</evidence>